<sequence>VYQESLLTRSAKVSKQLKVSPCQVQSHRVTGKNLEEWQIWLHSPSVQRVCLTTAPMVHLWADGETNNNRGTTETVEVPRTTYSFTRTVTEMRIHSKTHGSSNQFFRGNHFTAKIDFLRHMFTRTDATTRRCCLCPTEFASKEALLKHLNTHATDAGSKRQMARAKPKPLLKLFQCKICTYMTRKLANMRRHLQSHSGERPFGCPQCSARLKQHLKVHIRSHTGERPFACRHCPKSFAQNDDLVRHTRIHTGERPFKCPECPRTFTQSTGLKSHVKTHCREAVHKCDRCSLGFRTKNGLGRHRAMHDQ</sequence>
<gene>
    <name evidence="1" type="ORF">HPB47_003917</name>
</gene>
<feature type="non-terminal residue" evidence="1">
    <location>
        <position position="1"/>
    </location>
</feature>
<dbReference type="Proteomes" id="UP000805193">
    <property type="component" value="Unassembled WGS sequence"/>
</dbReference>
<accession>A0AC60PIR7</accession>
<comment type="caution">
    <text evidence="1">The sequence shown here is derived from an EMBL/GenBank/DDBJ whole genome shotgun (WGS) entry which is preliminary data.</text>
</comment>
<dbReference type="EMBL" id="JABSTQ010010584">
    <property type="protein sequence ID" value="KAG0419717.1"/>
    <property type="molecule type" value="Genomic_DNA"/>
</dbReference>
<proteinExistence type="predicted"/>
<name>A0AC60PIR7_IXOPE</name>
<reference evidence="1 2" key="1">
    <citation type="journal article" date="2020" name="Cell">
        <title>Large-Scale Comparative Analyses of Tick Genomes Elucidate Their Genetic Diversity and Vector Capacities.</title>
        <authorList>
            <consortium name="Tick Genome and Microbiome Consortium (TIGMIC)"/>
            <person name="Jia N."/>
            <person name="Wang J."/>
            <person name="Shi W."/>
            <person name="Du L."/>
            <person name="Sun Y."/>
            <person name="Zhan W."/>
            <person name="Jiang J.F."/>
            <person name="Wang Q."/>
            <person name="Zhang B."/>
            <person name="Ji P."/>
            <person name="Bell-Sakyi L."/>
            <person name="Cui X.M."/>
            <person name="Yuan T.T."/>
            <person name="Jiang B.G."/>
            <person name="Yang W.F."/>
            <person name="Lam T.T."/>
            <person name="Chang Q.C."/>
            <person name="Ding S.J."/>
            <person name="Wang X.J."/>
            <person name="Zhu J.G."/>
            <person name="Ruan X.D."/>
            <person name="Zhao L."/>
            <person name="Wei J.T."/>
            <person name="Ye R.Z."/>
            <person name="Que T.C."/>
            <person name="Du C.H."/>
            <person name="Zhou Y.H."/>
            <person name="Cheng J.X."/>
            <person name="Dai P.F."/>
            <person name="Guo W.B."/>
            <person name="Han X.H."/>
            <person name="Huang E.J."/>
            <person name="Li L.F."/>
            <person name="Wei W."/>
            <person name="Gao Y.C."/>
            <person name="Liu J.Z."/>
            <person name="Shao H.Z."/>
            <person name="Wang X."/>
            <person name="Wang C.C."/>
            <person name="Yang T.C."/>
            <person name="Huo Q.B."/>
            <person name="Li W."/>
            <person name="Chen H.Y."/>
            <person name="Chen S.E."/>
            <person name="Zhou L.G."/>
            <person name="Ni X.B."/>
            <person name="Tian J.H."/>
            <person name="Sheng Y."/>
            <person name="Liu T."/>
            <person name="Pan Y.S."/>
            <person name="Xia L.Y."/>
            <person name="Li J."/>
            <person name="Zhao F."/>
            <person name="Cao W.C."/>
        </authorList>
    </citation>
    <scope>NUCLEOTIDE SEQUENCE [LARGE SCALE GENOMIC DNA]</scope>
    <source>
        <strain evidence="1">Iper-2018</strain>
    </source>
</reference>
<evidence type="ECO:0000313" key="1">
    <source>
        <dbReference type="EMBL" id="KAG0419717.1"/>
    </source>
</evidence>
<keyword evidence="2" id="KW-1185">Reference proteome</keyword>
<protein>
    <submittedName>
        <fullName evidence="1">Uncharacterized protein</fullName>
    </submittedName>
</protein>
<evidence type="ECO:0000313" key="2">
    <source>
        <dbReference type="Proteomes" id="UP000805193"/>
    </source>
</evidence>
<organism evidence="1 2">
    <name type="scientific">Ixodes persulcatus</name>
    <name type="common">Taiga tick</name>
    <dbReference type="NCBI Taxonomy" id="34615"/>
    <lineage>
        <taxon>Eukaryota</taxon>
        <taxon>Metazoa</taxon>
        <taxon>Ecdysozoa</taxon>
        <taxon>Arthropoda</taxon>
        <taxon>Chelicerata</taxon>
        <taxon>Arachnida</taxon>
        <taxon>Acari</taxon>
        <taxon>Parasitiformes</taxon>
        <taxon>Ixodida</taxon>
        <taxon>Ixodoidea</taxon>
        <taxon>Ixodidae</taxon>
        <taxon>Ixodinae</taxon>
        <taxon>Ixodes</taxon>
    </lineage>
</organism>